<evidence type="ECO:0000313" key="7">
    <source>
        <dbReference type="EMBL" id="TLS66464.1"/>
    </source>
</evidence>
<dbReference type="AlphaFoldDB" id="A0A5R9GT69"/>
<evidence type="ECO:0000313" key="8">
    <source>
        <dbReference type="Proteomes" id="UP000306585"/>
    </source>
</evidence>
<dbReference type="OrthoDB" id="9808312at2"/>
<keyword evidence="5" id="KW-0732">Signal</keyword>
<gene>
    <name evidence="7" type="ORF">FEF65_09845</name>
</gene>
<keyword evidence="3 4" id="KW-0408">Iron</keyword>
<feature type="chain" id="PRO_5024291454" evidence="5">
    <location>
        <begin position="24"/>
        <end position="125"/>
    </location>
</feature>
<reference evidence="7 8" key="1">
    <citation type="journal article" date="2019" name="Appl. Environ. Microbiol.">
        <title>Environmental Evidence and Genomic Insight of Iron-oxidizing Bacteria Preference Towards More Corrosion Resistant Stainless Steel at Higher Salinities.</title>
        <authorList>
            <person name="Garrison C.E."/>
            <person name="Price K.A."/>
            <person name="Field E.K."/>
        </authorList>
    </citation>
    <scope>NUCLEOTIDE SEQUENCE [LARGE SCALE GENOMIC DNA]</scope>
    <source>
        <strain evidence="7 8">P3</strain>
    </source>
</reference>
<evidence type="ECO:0000256" key="1">
    <source>
        <dbReference type="ARBA" id="ARBA00022617"/>
    </source>
</evidence>
<organism evidence="7 8">
    <name type="scientific">Mariprofundus erugo</name>
    <dbReference type="NCBI Taxonomy" id="2528639"/>
    <lineage>
        <taxon>Bacteria</taxon>
        <taxon>Pseudomonadati</taxon>
        <taxon>Pseudomonadota</taxon>
        <taxon>Candidatius Mariprofundia</taxon>
        <taxon>Mariprofundales</taxon>
        <taxon>Mariprofundaceae</taxon>
        <taxon>Mariprofundus</taxon>
    </lineage>
</organism>
<dbReference type="SUPFAM" id="SSF46626">
    <property type="entry name" value="Cytochrome c"/>
    <property type="match status" value="1"/>
</dbReference>
<evidence type="ECO:0000259" key="6">
    <source>
        <dbReference type="PROSITE" id="PS51007"/>
    </source>
</evidence>
<dbReference type="GO" id="GO:0020037">
    <property type="term" value="F:heme binding"/>
    <property type="evidence" value="ECO:0007669"/>
    <property type="project" value="InterPro"/>
</dbReference>
<dbReference type="Pfam" id="PF13442">
    <property type="entry name" value="Cytochrome_CBB3"/>
    <property type="match status" value="1"/>
</dbReference>
<evidence type="ECO:0000256" key="4">
    <source>
        <dbReference type="PROSITE-ProRule" id="PRU00433"/>
    </source>
</evidence>
<evidence type="ECO:0000256" key="3">
    <source>
        <dbReference type="ARBA" id="ARBA00023004"/>
    </source>
</evidence>
<feature type="signal peptide" evidence="5">
    <location>
        <begin position="1"/>
        <end position="23"/>
    </location>
</feature>
<dbReference type="Proteomes" id="UP000306585">
    <property type="component" value="Unassembled WGS sequence"/>
</dbReference>
<dbReference type="InterPro" id="IPR036909">
    <property type="entry name" value="Cyt_c-like_dom_sf"/>
</dbReference>
<name>A0A5R9GT69_9PROT</name>
<keyword evidence="8" id="KW-1185">Reference proteome</keyword>
<comment type="caution">
    <text evidence="7">The sequence shown here is derived from an EMBL/GenBank/DDBJ whole genome shotgun (WGS) entry which is preliminary data.</text>
</comment>
<accession>A0A5R9GT69</accession>
<keyword evidence="1 4" id="KW-0349">Heme</keyword>
<dbReference type="InterPro" id="IPR009056">
    <property type="entry name" value="Cyt_c-like_dom"/>
</dbReference>
<dbReference type="GO" id="GO:0046872">
    <property type="term" value="F:metal ion binding"/>
    <property type="evidence" value="ECO:0007669"/>
    <property type="project" value="UniProtKB-KW"/>
</dbReference>
<evidence type="ECO:0000256" key="5">
    <source>
        <dbReference type="SAM" id="SignalP"/>
    </source>
</evidence>
<dbReference type="EMBL" id="VBRY01000009">
    <property type="protein sequence ID" value="TLS66464.1"/>
    <property type="molecule type" value="Genomic_DNA"/>
</dbReference>
<sequence>MKPGKLILASALLAMASVPAVQAEEAYLNYKSYCMQCHGMHGKGDGVNVPAMNVQPRDHSDNKYMMTRTNTDIYKAIKFGGPAVNKSVKMPAWGDTFTEEELQEMVGHIRTLCCEKELIRGVNFK</sequence>
<dbReference type="PROSITE" id="PS51007">
    <property type="entry name" value="CYTC"/>
    <property type="match status" value="1"/>
</dbReference>
<evidence type="ECO:0000256" key="2">
    <source>
        <dbReference type="ARBA" id="ARBA00022723"/>
    </source>
</evidence>
<dbReference type="GO" id="GO:0009055">
    <property type="term" value="F:electron transfer activity"/>
    <property type="evidence" value="ECO:0007669"/>
    <property type="project" value="InterPro"/>
</dbReference>
<feature type="domain" description="Cytochrome c" evidence="6">
    <location>
        <begin position="1"/>
        <end position="113"/>
    </location>
</feature>
<dbReference type="RefSeq" id="WP_138239645.1">
    <property type="nucleotide sequence ID" value="NZ_VBRY01000009.1"/>
</dbReference>
<proteinExistence type="predicted"/>
<protein>
    <submittedName>
        <fullName evidence="7">Cytochrome c</fullName>
    </submittedName>
</protein>
<keyword evidence="2 4" id="KW-0479">Metal-binding</keyword>
<dbReference type="Gene3D" id="1.10.760.10">
    <property type="entry name" value="Cytochrome c-like domain"/>
    <property type="match status" value="1"/>
</dbReference>